<protein>
    <submittedName>
        <fullName evidence="1">Uncharacterized protein</fullName>
    </submittedName>
</protein>
<accession>A0A9J6AIN8</accession>
<evidence type="ECO:0000313" key="1">
    <source>
        <dbReference type="EMBL" id="KAG5624493.1"/>
    </source>
</evidence>
<proteinExistence type="predicted"/>
<keyword evidence="2" id="KW-1185">Reference proteome</keyword>
<dbReference type="Proteomes" id="UP000824120">
    <property type="component" value="Chromosome 2"/>
</dbReference>
<evidence type="ECO:0000313" key="2">
    <source>
        <dbReference type="Proteomes" id="UP000824120"/>
    </source>
</evidence>
<name>A0A9J6AIN8_SOLCO</name>
<dbReference type="EMBL" id="JACXVP010000002">
    <property type="protein sequence ID" value="KAG5624493.1"/>
    <property type="molecule type" value="Genomic_DNA"/>
</dbReference>
<sequence length="61" mass="6862">MALKCGWPVIEKTSKTTAAYVSQSGSRFDPTPFLFTAYSPFQYLKVGFLSLFCSPLFDLAW</sequence>
<gene>
    <name evidence="1" type="ORF">H5410_009711</name>
</gene>
<comment type="caution">
    <text evidence="1">The sequence shown here is derived from an EMBL/GenBank/DDBJ whole genome shotgun (WGS) entry which is preliminary data.</text>
</comment>
<organism evidence="1 2">
    <name type="scientific">Solanum commersonii</name>
    <name type="common">Commerson's wild potato</name>
    <name type="synonym">Commerson's nightshade</name>
    <dbReference type="NCBI Taxonomy" id="4109"/>
    <lineage>
        <taxon>Eukaryota</taxon>
        <taxon>Viridiplantae</taxon>
        <taxon>Streptophyta</taxon>
        <taxon>Embryophyta</taxon>
        <taxon>Tracheophyta</taxon>
        <taxon>Spermatophyta</taxon>
        <taxon>Magnoliopsida</taxon>
        <taxon>eudicotyledons</taxon>
        <taxon>Gunneridae</taxon>
        <taxon>Pentapetalae</taxon>
        <taxon>asterids</taxon>
        <taxon>lamiids</taxon>
        <taxon>Solanales</taxon>
        <taxon>Solanaceae</taxon>
        <taxon>Solanoideae</taxon>
        <taxon>Solaneae</taxon>
        <taxon>Solanum</taxon>
    </lineage>
</organism>
<dbReference type="AlphaFoldDB" id="A0A9J6AIN8"/>
<reference evidence="1 2" key="1">
    <citation type="submission" date="2020-09" db="EMBL/GenBank/DDBJ databases">
        <title>De no assembly of potato wild relative species, Solanum commersonii.</title>
        <authorList>
            <person name="Cho K."/>
        </authorList>
    </citation>
    <scope>NUCLEOTIDE SEQUENCE [LARGE SCALE GENOMIC DNA]</scope>
    <source>
        <strain evidence="1">LZ3.2</strain>
        <tissue evidence="1">Leaf</tissue>
    </source>
</reference>